<evidence type="ECO:0000313" key="2">
    <source>
        <dbReference type="Proteomes" id="UP000644756"/>
    </source>
</evidence>
<reference evidence="1" key="1">
    <citation type="journal article" date="2014" name="Int. J. Syst. Evol. Microbiol.">
        <title>Complete genome sequence of Corynebacterium casei LMG S-19264T (=DSM 44701T), isolated from a smear-ripened cheese.</title>
        <authorList>
            <consortium name="US DOE Joint Genome Institute (JGI-PGF)"/>
            <person name="Walter F."/>
            <person name="Albersmeier A."/>
            <person name="Kalinowski J."/>
            <person name="Ruckert C."/>
        </authorList>
    </citation>
    <scope>NUCLEOTIDE SEQUENCE</scope>
    <source>
        <strain evidence="1">CGMCC 1.12987</strain>
    </source>
</reference>
<dbReference type="Proteomes" id="UP000644756">
    <property type="component" value="Unassembled WGS sequence"/>
</dbReference>
<organism evidence="1 2">
    <name type="scientific">Paenibacillus abyssi</name>
    <dbReference type="NCBI Taxonomy" id="1340531"/>
    <lineage>
        <taxon>Bacteria</taxon>
        <taxon>Bacillati</taxon>
        <taxon>Bacillota</taxon>
        <taxon>Bacilli</taxon>
        <taxon>Bacillales</taxon>
        <taxon>Paenibacillaceae</taxon>
        <taxon>Paenibacillus</taxon>
    </lineage>
</organism>
<comment type="caution">
    <text evidence="1">The sequence shown here is derived from an EMBL/GenBank/DDBJ whole genome shotgun (WGS) entry which is preliminary data.</text>
</comment>
<dbReference type="EMBL" id="BMGR01000003">
    <property type="protein sequence ID" value="GGF96894.1"/>
    <property type="molecule type" value="Genomic_DNA"/>
</dbReference>
<dbReference type="AlphaFoldDB" id="A0A917FRM4"/>
<gene>
    <name evidence="1" type="ORF">GCM10010916_12680</name>
</gene>
<sequence>MLCPVCNGIRTLEVECSLCGVTMSDSGRIHDFTGPYAPYQPIEDEVVPISASGGDAIICTHIANCPVCEKRVEVSVTQWESGTLR</sequence>
<proteinExistence type="predicted"/>
<name>A0A917FRM4_9BACL</name>
<accession>A0A917FRM4</accession>
<protein>
    <submittedName>
        <fullName evidence="1">Uncharacterized protein</fullName>
    </submittedName>
</protein>
<evidence type="ECO:0000313" key="1">
    <source>
        <dbReference type="EMBL" id="GGF96894.1"/>
    </source>
</evidence>
<keyword evidence="2" id="KW-1185">Reference proteome</keyword>
<reference evidence="1" key="2">
    <citation type="submission" date="2020-09" db="EMBL/GenBank/DDBJ databases">
        <authorList>
            <person name="Sun Q."/>
            <person name="Zhou Y."/>
        </authorList>
    </citation>
    <scope>NUCLEOTIDE SEQUENCE</scope>
    <source>
        <strain evidence="1">CGMCC 1.12987</strain>
    </source>
</reference>
<dbReference type="RefSeq" id="WP_188530045.1">
    <property type="nucleotide sequence ID" value="NZ_BMGR01000003.1"/>
</dbReference>